<evidence type="ECO:0000313" key="1">
    <source>
        <dbReference type="EMBL" id="WFL78739.1"/>
    </source>
</evidence>
<dbReference type="RefSeq" id="WP_278017429.1">
    <property type="nucleotide sequence ID" value="NZ_CP121106.1"/>
</dbReference>
<organism evidence="1 2">
    <name type="scientific">Altererythrobacter arenosus</name>
    <dbReference type="NCBI Taxonomy" id="3032592"/>
    <lineage>
        <taxon>Bacteria</taxon>
        <taxon>Pseudomonadati</taxon>
        <taxon>Pseudomonadota</taxon>
        <taxon>Alphaproteobacteria</taxon>
        <taxon>Sphingomonadales</taxon>
        <taxon>Erythrobacteraceae</taxon>
        <taxon>Altererythrobacter</taxon>
    </lineage>
</organism>
<reference evidence="1 2" key="1">
    <citation type="submission" date="2023-03" db="EMBL/GenBank/DDBJ databases">
        <title>Altererythrobacter sp. CAU 1644 isolated from sand.</title>
        <authorList>
            <person name="Kim W."/>
        </authorList>
    </citation>
    <scope>NUCLEOTIDE SEQUENCE [LARGE SCALE GENOMIC DNA]</scope>
    <source>
        <strain evidence="1 2">CAU 1644</strain>
    </source>
</reference>
<sequence length="100" mass="10552">MFEGNPISAASIPHGDGTALRAIGWSELTARINAARDLRQVLRRDSATFVASFGDAAAGFFAELGDGKQAVNLDALGHCKSTRRMDVDSEGDAATGDREK</sequence>
<proteinExistence type="predicted"/>
<protein>
    <submittedName>
        <fullName evidence="1">Uncharacterized protein</fullName>
    </submittedName>
</protein>
<dbReference type="Proteomes" id="UP001215827">
    <property type="component" value="Chromosome"/>
</dbReference>
<accession>A0ABY8G1U3</accession>
<evidence type="ECO:0000313" key="2">
    <source>
        <dbReference type="Proteomes" id="UP001215827"/>
    </source>
</evidence>
<name>A0ABY8G1U3_9SPHN</name>
<dbReference type="EMBL" id="CP121106">
    <property type="protein sequence ID" value="WFL78739.1"/>
    <property type="molecule type" value="Genomic_DNA"/>
</dbReference>
<keyword evidence="2" id="KW-1185">Reference proteome</keyword>
<gene>
    <name evidence="1" type="ORF">P7228_06655</name>
</gene>